<evidence type="ECO:0000256" key="10">
    <source>
        <dbReference type="SAM" id="MobiDB-lite"/>
    </source>
</evidence>
<proteinExistence type="predicted"/>
<feature type="compositionally biased region" description="Polar residues" evidence="10">
    <location>
        <begin position="1"/>
        <end position="13"/>
    </location>
</feature>
<dbReference type="CDD" id="cd20354">
    <property type="entry name" value="Rcat_RBR_RNF14"/>
    <property type="match status" value="1"/>
</dbReference>
<dbReference type="GO" id="GO:0016567">
    <property type="term" value="P:protein ubiquitination"/>
    <property type="evidence" value="ECO:0007669"/>
    <property type="project" value="InterPro"/>
</dbReference>
<keyword evidence="4" id="KW-0808">Transferase</keyword>
<evidence type="ECO:0000259" key="11">
    <source>
        <dbReference type="PROSITE" id="PS51873"/>
    </source>
</evidence>
<reference evidence="12" key="1">
    <citation type="journal article" date="2020" name="Stud. Mycol.">
        <title>101 Dothideomycetes genomes: a test case for predicting lifestyles and emergence of pathogens.</title>
        <authorList>
            <person name="Haridas S."/>
            <person name="Albert R."/>
            <person name="Binder M."/>
            <person name="Bloem J."/>
            <person name="Labutti K."/>
            <person name="Salamov A."/>
            <person name="Andreopoulos B."/>
            <person name="Baker S."/>
            <person name="Barry K."/>
            <person name="Bills G."/>
            <person name="Bluhm B."/>
            <person name="Cannon C."/>
            <person name="Castanera R."/>
            <person name="Culley D."/>
            <person name="Daum C."/>
            <person name="Ezra D."/>
            <person name="Gonzalez J."/>
            <person name="Henrissat B."/>
            <person name="Kuo A."/>
            <person name="Liang C."/>
            <person name="Lipzen A."/>
            <person name="Lutzoni F."/>
            <person name="Magnuson J."/>
            <person name="Mondo S."/>
            <person name="Nolan M."/>
            <person name="Ohm R."/>
            <person name="Pangilinan J."/>
            <person name="Park H.-J."/>
            <person name="Ramirez L."/>
            <person name="Alfaro M."/>
            <person name="Sun H."/>
            <person name="Tritt A."/>
            <person name="Yoshinaga Y."/>
            <person name="Zwiers L.-H."/>
            <person name="Turgeon B."/>
            <person name="Goodwin S."/>
            <person name="Spatafora J."/>
            <person name="Crous P."/>
            <person name="Grigoriev I."/>
        </authorList>
    </citation>
    <scope>NUCLEOTIDE SEQUENCE</scope>
    <source>
        <strain evidence="12">CBS 161.51</strain>
    </source>
</reference>
<dbReference type="Proteomes" id="UP000800038">
    <property type="component" value="Unassembled WGS sequence"/>
</dbReference>
<dbReference type="GO" id="GO:0008270">
    <property type="term" value="F:zinc ion binding"/>
    <property type="evidence" value="ECO:0007669"/>
    <property type="project" value="UniProtKB-KW"/>
</dbReference>
<feature type="domain" description="RING-type" evidence="11">
    <location>
        <begin position="110"/>
        <end position="330"/>
    </location>
</feature>
<dbReference type="PANTHER" id="PTHR11685">
    <property type="entry name" value="RBR FAMILY RING FINGER AND IBR DOMAIN-CONTAINING"/>
    <property type="match status" value="1"/>
</dbReference>
<dbReference type="SUPFAM" id="SSF57850">
    <property type="entry name" value="RING/U-box"/>
    <property type="match status" value="3"/>
</dbReference>
<evidence type="ECO:0000313" key="12">
    <source>
        <dbReference type="EMBL" id="KAF1947055.1"/>
    </source>
</evidence>
<keyword evidence="6" id="KW-0677">Repeat</keyword>
<dbReference type="EMBL" id="ML976000">
    <property type="protein sequence ID" value="KAF1947055.1"/>
    <property type="molecule type" value="Genomic_DNA"/>
</dbReference>
<evidence type="ECO:0000256" key="1">
    <source>
        <dbReference type="ARBA" id="ARBA00001798"/>
    </source>
</evidence>
<evidence type="ECO:0000256" key="5">
    <source>
        <dbReference type="ARBA" id="ARBA00022723"/>
    </source>
</evidence>
<sequence>MAPSTRLRSNAGTRVNYAPDPIGRLGTRGNSIPLEETSEPGPATAARKTARKSVTRINQQSASPEPTLPAQKTARKTVVRVKAGAVAKARAEPKRAVKAAPKPKKKERPTTLECFICATTKNTARSFKAPDDACEHFHAICNHCIQKMLKTKVAGRQLAEAGLACPFPNCDHALDYAALKTTINKPTFDDYDNAVVKHALSAGESYVACLSPNCGLYFSAEECKDSKRGKQQVACPHCDYELCLTCNRPWKSHGKGGCNKAKKAEDKASEKTVKSIGAKPCPKCGVNIEKNGGCDHMTCQRCRHNFCWVCLVPYSNDVQHIDGCPHGRVHVAGEPGNWAPDNMNMAQINNLINQANRRLDDRAPGPPLHGPVFPPMMAIAAPPQHVAVLAGLDFAAMLNPFNWGGGGNGGPV</sequence>
<dbReference type="InterPro" id="IPR002867">
    <property type="entry name" value="IBR_dom"/>
</dbReference>
<evidence type="ECO:0000313" key="13">
    <source>
        <dbReference type="Proteomes" id="UP000800038"/>
    </source>
</evidence>
<dbReference type="Gene3D" id="1.20.120.1750">
    <property type="match status" value="1"/>
</dbReference>
<feature type="region of interest" description="Disordered" evidence="10">
    <location>
        <begin position="1"/>
        <end position="76"/>
    </location>
</feature>
<evidence type="ECO:0000256" key="2">
    <source>
        <dbReference type="ARBA" id="ARBA00004906"/>
    </source>
</evidence>
<keyword evidence="5" id="KW-0479">Metal-binding</keyword>
<keyword evidence="13" id="KW-1185">Reference proteome</keyword>
<evidence type="ECO:0000256" key="7">
    <source>
        <dbReference type="ARBA" id="ARBA00022771"/>
    </source>
</evidence>
<evidence type="ECO:0000256" key="4">
    <source>
        <dbReference type="ARBA" id="ARBA00022679"/>
    </source>
</evidence>
<dbReference type="PROSITE" id="PS00518">
    <property type="entry name" value="ZF_RING_1"/>
    <property type="match status" value="1"/>
</dbReference>
<dbReference type="InterPro" id="IPR031127">
    <property type="entry name" value="E3_UB_ligase_RBR"/>
</dbReference>
<dbReference type="AlphaFoldDB" id="A0A6A5T263"/>
<keyword evidence="9" id="KW-0862">Zinc</keyword>
<evidence type="ECO:0000256" key="3">
    <source>
        <dbReference type="ARBA" id="ARBA00012251"/>
    </source>
</evidence>
<evidence type="ECO:0000256" key="6">
    <source>
        <dbReference type="ARBA" id="ARBA00022737"/>
    </source>
</evidence>
<dbReference type="Pfam" id="PF22191">
    <property type="entry name" value="IBR_1"/>
    <property type="match status" value="1"/>
</dbReference>
<organism evidence="12 13">
    <name type="scientific">Clathrospora elynae</name>
    <dbReference type="NCBI Taxonomy" id="706981"/>
    <lineage>
        <taxon>Eukaryota</taxon>
        <taxon>Fungi</taxon>
        <taxon>Dikarya</taxon>
        <taxon>Ascomycota</taxon>
        <taxon>Pezizomycotina</taxon>
        <taxon>Dothideomycetes</taxon>
        <taxon>Pleosporomycetidae</taxon>
        <taxon>Pleosporales</taxon>
        <taxon>Diademaceae</taxon>
        <taxon>Clathrospora</taxon>
    </lineage>
</organism>
<feature type="compositionally biased region" description="Polar residues" evidence="10">
    <location>
        <begin position="55"/>
        <end position="64"/>
    </location>
</feature>
<comment type="pathway">
    <text evidence="2">Protein modification; protein ubiquitination.</text>
</comment>
<evidence type="ECO:0000256" key="9">
    <source>
        <dbReference type="ARBA" id="ARBA00022833"/>
    </source>
</evidence>
<dbReference type="GO" id="GO:0061630">
    <property type="term" value="F:ubiquitin protein ligase activity"/>
    <property type="evidence" value="ECO:0007669"/>
    <property type="project" value="UniProtKB-EC"/>
</dbReference>
<dbReference type="InterPro" id="IPR044066">
    <property type="entry name" value="TRIAD_supradom"/>
</dbReference>
<dbReference type="InterPro" id="IPR013083">
    <property type="entry name" value="Znf_RING/FYVE/PHD"/>
</dbReference>
<dbReference type="Gene3D" id="3.30.40.10">
    <property type="entry name" value="Zinc/RING finger domain, C3HC4 (zinc finger)"/>
    <property type="match status" value="1"/>
</dbReference>
<dbReference type="Pfam" id="PF01485">
    <property type="entry name" value="IBR"/>
    <property type="match status" value="1"/>
</dbReference>
<dbReference type="EC" id="2.3.2.31" evidence="3"/>
<dbReference type="PROSITE" id="PS51873">
    <property type="entry name" value="TRIAD"/>
    <property type="match status" value="1"/>
</dbReference>
<name>A0A6A5T263_9PLEO</name>
<comment type="catalytic activity">
    <reaction evidence="1">
        <text>[E2 ubiquitin-conjugating enzyme]-S-ubiquitinyl-L-cysteine + [acceptor protein]-L-lysine = [E2 ubiquitin-conjugating enzyme]-L-cysteine + [acceptor protein]-N(6)-ubiquitinyl-L-lysine.</text>
        <dbReference type="EC" id="2.3.2.31"/>
    </reaction>
</comment>
<dbReference type="SMART" id="SM00647">
    <property type="entry name" value="IBR"/>
    <property type="match status" value="2"/>
</dbReference>
<dbReference type="OrthoDB" id="1431934at2759"/>
<gene>
    <name evidence="12" type="ORF">EJ02DRAFT_172583</name>
</gene>
<keyword evidence="8" id="KW-0833">Ubl conjugation pathway</keyword>
<dbReference type="InterPro" id="IPR017907">
    <property type="entry name" value="Znf_RING_CS"/>
</dbReference>
<dbReference type="InterPro" id="IPR047548">
    <property type="entry name" value="Rcat_RBR_RNF14"/>
</dbReference>
<protein>
    <recommendedName>
        <fullName evidence="3">RBR-type E3 ubiquitin transferase</fullName>
        <ecNumber evidence="3">2.3.2.31</ecNumber>
    </recommendedName>
</protein>
<dbReference type="CDD" id="cd20335">
    <property type="entry name" value="BRcat_RBR"/>
    <property type="match status" value="1"/>
</dbReference>
<accession>A0A6A5T263</accession>
<evidence type="ECO:0000256" key="8">
    <source>
        <dbReference type="ARBA" id="ARBA00022786"/>
    </source>
</evidence>
<keyword evidence="7" id="KW-0863">Zinc-finger</keyword>